<dbReference type="RefSeq" id="XP_008245118.1">
    <property type="nucleotide sequence ID" value="XM_008246896.2"/>
</dbReference>
<dbReference type="PROSITE" id="PS50984">
    <property type="entry name" value="TRUD"/>
    <property type="match status" value="1"/>
</dbReference>
<organism evidence="3 4">
    <name type="scientific">Prunus mume</name>
    <name type="common">Japanese apricot</name>
    <name type="synonym">Armeniaca mume</name>
    <dbReference type="NCBI Taxonomy" id="102107"/>
    <lineage>
        <taxon>Eukaryota</taxon>
        <taxon>Viridiplantae</taxon>
        <taxon>Streptophyta</taxon>
        <taxon>Embryophyta</taxon>
        <taxon>Tracheophyta</taxon>
        <taxon>Spermatophyta</taxon>
        <taxon>Magnoliopsida</taxon>
        <taxon>eudicotyledons</taxon>
        <taxon>Gunneridae</taxon>
        <taxon>Pentapetalae</taxon>
        <taxon>rosids</taxon>
        <taxon>fabids</taxon>
        <taxon>Rosales</taxon>
        <taxon>Rosaceae</taxon>
        <taxon>Amygdaloideae</taxon>
        <taxon>Amygdaleae</taxon>
        <taxon>Prunus</taxon>
    </lineage>
</organism>
<dbReference type="InterPro" id="IPR001656">
    <property type="entry name" value="PsdUridine_synth_TruD"/>
</dbReference>
<sequence>MSDKAQELWVIYILSIWFVMHAHVIVAFLQLCEGRTCPWPTVGKSIYCNIERLATGSPPTYLIGAALIREEWKSTLSVILDPREGKRNPITEAREYYMDADDIEGTLWQLPRHLVAERARLQCLKKCHENYLQTLKAIPRTLRIM</sequence>
<name>A0ABM0PEI2_PRUMU</name>
<reference evidence="3" key="1">
    <citation type="journal article" date="1997" name="Nucleic Acids Res.">
        <title>tRNAscan-SE: a program for improved detection of transfer RNA genes in genomic sequence.</title>
        <authorList>
            <person name="Lowe T.M."/>
            <person name="Eddy S.R."/>
        </authorList>
    </citation>
    <scope>NUCLEOTIDE SEQUENCE [LARGE SCALE GENOMIC DNA]</scope>
</reference>
<dbReference type="Pfam" id="PF01142">
    <property type="entry name" value="TruD"/>
    <property type="match status" value="1"/>
</dbReference>
<proteinExistence type="predicted"/>
<evidence type="ECO:0000256" key="1">
    <source>
        <dbReference type="SAM" id="Phobius"/>
    </source>
</evidence>
<dbReference type="RefSeq" id="XP_008238467.1">
    <property type="nucleotide sequence ID" value="XM_008240245.2"/>
</dbReference>
<protein>
    <submittedName>
        <fullName evidence="4">Uncharacterized protein LOC103337088 isoform X1</fullName>
    </submittedName>
    <submittedName>
        <fullName evidence="5">Uncharacterized protein LOC103343231 isoform X3</fullName>
    </submittedName>
</protein>
<evidence type="ECO:0000313" key="5">
    <source>
        <dbReference type="RefSeq" id="XP_008245118.1"/>
    </source>
</evidence>
<keyword evidence="1" id="KW-1133">Transmembrane helix</keyword>
<feature type="domain" description="TRUD" evidence="2">
    <location>
        <begin position="43"/>
        <end position="145"/>
    </location>
</feature>
<dbReference type="GeneID" id="103337088"/>
<evidence type="ECO:0000313" key="4">
    <source>
        <dbReference type="RefSeq" id="XP_008238467.1"/>
    </source>
</evidence>
<dbReference type="Gene3D" id="1.10.1510.30">
    <property type="match status" value="1"/>
</dbReference>
<accession>A0ABM0PEI2</accession>
<gene>
    <name evidence="4" type="primary">LOC103337088</name>
    <name evidence="5" type="synonym">LOC103343231</name>
</gene>
<keyword evidence="3" id="KW-1185">Reference proteome</keyword>
<dbReference type="GeneID" id="103343231"/>
<dbReference type="InterPro" id="IPR011760">
    <property type="entry name" value="PsdUridine_synth_TruD_insert"/>
</dbReference>
<dbReference type="PANTHER" id="PTHR13326">
    <property type="entry name" value="TRNA PSEUDOURIDINE SYNTHASE D"/>
    <property type="match status" value="1"/>
</dbReference>
<reference evidence="4 5" key="3">
    <citation type="submission" date="2025-05" db="UniProtKB">
        <authorList>
            <consortium name="RefSeq"/>
        </authorList>
    </citation>
    <scope>IDENTIFICATION</scope>
</reference>
<keyword evidence="1" id="KW-0812">Transmembrane</keyword>
<dbReference type="Proteomes" id="UP000694861">
    <property type="component" value="Linkage group LG7"/>
</dbReference>
<evidence type="ECO:0000313" key="3">
    <source>
        <dbReference type="Proteomes" id="UP000694861"/>
    </source>
</evidence>
<reference evidence="3" key="2">
    <citation type="journal article" date="2012" name="Nat. Commun.">
        <title>The genome of Prunus mume.</title>
        <authorList>
            <person name="Zhang Q."/>
            <person name="Chen W."/>
            <person name="Sun L."/>
            <person name="Zhao F."/>
            <person name="Huang B."/>
            <person name="Yang W."/>
            <person name="Tao Y."/>
            <person name="Wang J."/>
            <person name="Yuan Z."/>
            <person name="Fan G."/>
            <person name="Xing Z."/>
            <person name="Han C."/>
            <person name="Pan H."/>
            <person name="Zhong X."/>
            <person name="Shi W."/>
            <person name="Liang X."/>
            <person name="Du D."/>
            <person name="Sun F."/>
            <person name="Xu Z."/>
            <person name="Hao R."/>
            <person name="Lv T."/>
            <person name="Lv Y."/>
            <person name="Zheng Z."/>
            <person name="Sun M."/>
            <person name="Luo L."/>
            <person name="Cai M."/>
            <person name="Gao Y."/>
            <person name="Wang J."/>
            <person name="Yin Y."/>
            <person name="Xu X."/>
            <person name="Cheng T."/>
            <person name="Wang J."/>
        </authorList>
    </citation>
    <scope>NUCLEOTIDE SEQUENCE [LARGE SCALE GENOMIC DNA]</scope>
</reference>
<evidence type="ECO:0000259" key="2">
    <source>
        <dbReference type="PROSITE" id="PS50984"/>
    </source>
</evidence>
<keyword evidence="1" id="KW-0472">Membrane</keyword>
<feature type="transmembrane region" description="Helical" evidence="1">
    <location>
        <begin position="9"/>
        <end position="31"/>
    </location>
</feature>
<dbReference type="PANTHER" id="PTHR13326:SF21">
    <property type="entry name" value="PSEUDOURIDYLATE SYNTHASE PUS7L"/>
    <property type="match status" value="1"/>
</dbReference>